<comment type="caution">
    <text evidence="3">The sequence shown here is derived from an EMBL/GenBank/DDBJ whole genome shotgun (WGS) entry which is preliminary data.</text>
</comment>
<name>A0A2G8RRE8_9APHY</name>
<organism evidence="3 4">
    <name type="scientific">Ganoderma sinense ZZ0214-1</name>
    <dbReference type="NCBI Taxonomy" id="1077348"/>
    <lineage>
        <taxon>Eukaryota</taxon>
        <taxon>Fungi</taxon>
        <taxon>Dikarya</taxon>
        <taxon>Basidiomycota</taxon>
        <taxon>Agaricomycotina</taxon>
        <taxon>Agaricomycetes</taxon>
        <taxon>Polyporales</taxon>
        <taxon>Polyporaceae</taxon>
        <taxon>Ganoderma</taxon>
    </lineage>
</organism>
<accession>A0A2G8RRE8</accession>
<gene>
    <name evidence="3" type="ORF">GSI_13835</name>
</gene>
<evidence type="ECO:0000313" key="3">
    <source>
        <dbReference type="EMBL" id="PIL24084.1"/>
    </source>
</evidence>
<feature type="compositionally biased region" description="Basic and acidic residues" evidence="1">
    <location>
        <begin position="104"/>
        <end position="117"/>
    </location>
</feature>
<dbReference type="EMBL" id="AYKW01000067">
    <property type="protein sequence ID" value="PIL24084.1"/>
    <property type="molecule type" value="Genomic_DNA"/>
</dbReference>
<dbReference type="OrthoDB" id="629492at2759"/>
<feature type="region of interest" description="Disordered" evidence="1">
    <location>
        <begin position="104"/>
        <end position="124"/>
    </location>
</feature>
<protein>
    <recommendedName>
        <fullName evidence="2">RNA-polymerase II-associated protein 3-like C-terminal domain-containing protein</fullName>
    </recommendedName>
</protein>
<dbReference type="InterPro" id="IPR025986">
    <property type="entry name" value="RPAP3-like_C"/>
</dbReference>
<proteinExistence type="predicted"/>
<sequence length="124" mass="14099">MRIWNELTTEGERWDVLRQIPATRLPALFKTSLNASLLVVILHSLRAALEADRKDRERISIVRAYMVNLPRVPRFTTVSLMMSGKERADAQAVWDLLGRSHGDGVEGEMGKRKEDGSRSIWGCH</sequence>
<evidence type="ECO:0000313" key="4">
    <source>
        <dbReference type="Proteomes" id="UP000230002"/>
    </source>
</evidence>
<reference evidence="3 4" key="1">
    <citation type="journal article" date="2015" name="Sci. Rep.">
        <title>Chromosome-level genome map provides insights into diverse defense mechanisms in the medicinal fungus Ganoderma sinense.</title>
        <authorList>
            <person name="Zhu Y."/>
            <person name="Xu J."/>
            <person name="Sun C."/>
            <person name="Zhou S."/>
            <person name="Xu H."/>
            <person name="Nelson D.R."/>
            <person name="Qian J."/>
            <person name="Song J."/>
            <person name="Luo H."/>
            <person name="Xiang L."/>
            <person name="Li Y."/>
            <person name="Xu Z."/>
            <person name="Ji A."/>
            <person name="Wang L."/>
            <person name="Lu S."/>
            <person name="Hayward A."/>
            <person name="Sun W."/>
            <person name="Li X."/>
            <person name="Schwartz D.C."/>
            <person name="Wang Y."/>
            <person name="Chen S."/>
        </authorList>
    </citation>
    <scope>NUCLEOTIDE SEQUENCE [LARGE SCALE GENOMIC DNA]</scope>
    <source>
        <strain evidence="3 4">ZZ0214-1</strain>
    </source>
</reference>
<feature type="domain" description="RNA-polymerase II-associated protein 3-like C-terminal" evidence="2">
    <location>
        <begin position="2"/>
        <end position="87"/>
    </location>
</feature>
<dbReference type="Proteomes" id="UP000230002">
    <property type="component" value="Unassembled WGS sequence"/>
</dbReference>
<evidence type="ECO:0000256" key="1">
    <source>
        <dbReference type="SAM" id="MobiDB-lite"/>
    </source>
</evidence>
<evidence type="ECO:0000259" key="2">
    <source>
        <dbReference type="Pfam" id="PF13877"/>
    </source>
</evidence>
<keyword evidence="4" id="KW-1185">Reference proteome</keyword>
<dbReference type="Pfam" id="PF13877">
    <property type="entry name" value="RPAP3_C"/>
    <property type="match status" value="1"/>
</dbReference>
<dbReference type="AlphaFoldDB" id="A0A2G8RRE8"/>